<name>A0AAN7HD67_9PEZI</name>
<feature type="compositionally biased region" description="Low complexity" evidence="2">
    <location>
        <begin position="70"/>
        <end position="83"/>
    </location>
</feature>
<evidence type="ECO:0000256" key="2">
    <source>
        <dbReference type="SAM" id="MobiDB-lite"/>
    </source>
</evidence>
<reference evidence="4" key="2">
    <citation type="submission" date="2023-05" db="EMBL/GenBank/DDBJ databases">
        <authorList>
            <consortium name="Lawrence Berkeley National Laboratory"/>
            <person name="Steindorff A."/>
            <person name="Hensen N."/>
            <person name="Bonometti L."/>
            <person name="Westerberg I."/>
            <person name="Brannstrom I.O."/>
            <person name="Guillou S."/>
            <person name="Cros-Aarteil S."/>
            <person name="Calhoun S."/>
            <person name="Haridas S."/>
            <person name="Kuo A."/>
            <person name="Mondo S."/>
            <person name="Pangilinan J."/>
            <person name="Riley R."/>
            <person name="Labutti K."/>
            <person name="Andreopoulos B."/>
            <person name="Lipzen A."/>
            <person name="Chen C."/>
            <person name="Yanf M."/>
            <person name="Daum C."/>
            <person name="Ng V."/>
            <person name="Clum A."/>
            <person name="Ohm R."/>
            <person name="Martin F."/>
            <person name="Silar P."/>
            <person name="Natvig D."/>
            <person name="Lalanne C."/>
            <person name="Gautier V."/>
            <person name="Ament-Velasquez S.L."/>
            <person name="Kruys A."/>
            <person name="Hutchinson M.I."/>
            <person name="Powell A.J."/>
            <person name="Barry K."/>
            <person name="Miller A.N."/>
            <person name="Grigoriev I.V."/>
            <person name="Debuchy R."/>
            <person name="Gladieux P."/>
            <person name="Thoren M.H."/>
            <person name="Johannesson H."/>
        </authorList>
    </citation>
    <scope>NUCLEOTIDE SEQUENCE</scope>
    <source>
        <strain evidence="4">CBS 532.94</strain>
    </source>
</reference>
<keyword evidence="1" id="KW-0802">TPR repeat</keyword>
<feature type="region of interest" description="Disordered" evidence="2">
    <location>
        <begin position="272"/>
        <end position="311"/>
    </location>
</feature>
<proteinExistence type="predicted"/>
<dbReference type="Gene3D" id="1.25.40.10">
    <property type="entry name" value="Tetratricopeptide repeat domain"/>
    <property type="match status" value="1"/>
</dbReference>
<comment type="caution">
    <text evidence="4">The sequence shown here is derived from an EMBL/GenBank/DDBJ whole genome shotgun (WGS) entry which is preliminary data.</text>
</comment>
<dbReference type="InterPro" id="IPR029498">
    <property type="entry name" value="HeLo_dom"/>
</dbReference>
<accession>A0AAN7HD67</accession>
<dbReference type="InterPro" id="IPR019734">
    <property type="entry name" value="TPR_rpt"/>
</dbReference>
<dbReference type="Pfam" id="PF14479">
    <property type="entry name" value="HeLo"/>
    <property type="match status" value="1"/>
</dbReference>
<evidence type="ECO:0000313" key="4">
    <source>
        <dbReference type="EMBL" id="KAK4237080.1"/>
    </source>
</evidence>
<dbReference type="Gene3D" id="1.20.120.1020">
    <property type="entry name" value="Prion-inhibition and propagation, HeLo domain"/>
    <property type="match status" value="1"/>
</dbReference>
<dbReference type="InterPro" id="IPR011990">
    <property type="entry name" value="TPR-like_helical_dom_sf"/>
</dbReference>
<evidence type="ECO:0000259" key="3">
    <source>
        <dbReference type="Pfam" id="PF14479"/>
    </source>
</evidence>
<sequence length="1161" mass="130039">MTDVAGLVVGVAAMWQTAVAVYELVDSSRQYGMDYEILNVKFEVERVRLVCWGDAVGLKSLIVSRDSNQPAGGSTPGGTPASSDPNSKLDPRLNREEIRAAVIRLLGCIQHAFENTNRLQEHYGLQPVSGQVPAGVLESNETGLPPSQTQRILQGVFKRAYENLRRVAGDRQRDTTLARRTVWAVRDRKKFMALVAELRGFNDSLESLFPDAQARAAEAMMSDIDAAVGVRELALLQEATAGEHEALSECASMRLDELGVTVSARTELLSVSRARSDTDSESTVENAANAQEEADEEIQRDDQEGGQQTRPEMTELEKRLEDLELFVGKKNSGALTTSIIGPYSGLARVSAHVYWDGKKQDRNWPSPWVERDKGFVGVSHAAFEMYKRKKYIRKPRRSEYESPDSEDYVLLDPESHAKLENVNPGTVTVEGFGLECWDFEETKPRNQTILVNHSKLPVLRACKLLRRLNEIQTKSGKFGWSPTTEELNLKEFVGTLGIVYYDQKYAKDPNRWIGDLYGVMNRTDIFANFLTESSVGLQWASPANDDYIGIWNFLRQIILSWELAVRLEHLDGGRSYTGFTERVLANLIISDLWLKHVEIILTDQKIPTEGLKRPETDEERAKAEDFKDKGNDAMKRGDYQNAVDLYTEAIKIDLSNAVYRCNRSAALIEINEFEAAEEDAYIATQLDPKYAKAWSRMGMAILKQGQGKRAKKAYERALQVAGKDATPAMRKGLADAEAKIKEVVEAINTEPDDEKAHNLRSAFLDEDWEIMGKTPELHSLVHEQQVEGLLHFAERIKWPYINEVRDYAEDAYSTIRGGGTINIHLHDWLFGLTLPGKWFAFKIMTALILCTPSIREKVGIAHYYECGLSLPTRSYWRVRTVLGRVLGCLPGVISLCGWIGPCPRVDFDPPLPTKPRHIRIKTRRVAPIEHHSDSDDGVIDLGGHNRYSATRIQPNEEIDPYLADMKDSSKWIIPEPPVRDISTCSIESIKLTKLPLRTDIAQKAAASSSRDNNDAALLDIENETEYRASIVFRRDDNSPDPITYKLYTNPVFVTPPPCHPGPKGGGSHEVHMRELKYYQNIWSIERLKEHTPEADLDENEGEAPVMVINATGKGAEALARAWCSERGRNAVIRRAGGPCFVCAVRAAGKGGLGTGVLIWTE</sequence>
<feature type="repeat" description="TPR" evidence="1">
    <location>
        <begin position="623"/>
        <end position="656"/>
    </location>
</feature>
<protein>
    <submittedName>
        <fullName evidence="4">Small glutamine-rich tetratricopeptide repeat-containing protein 2</fullName>
    </submittedName>
</protein>
<dbReference type="PROSITE" id="PS50005">
    <property type="entry name" value="TPR"/>
    <property type="match status" value="2"/>
</dbReference>
<organism evidence="4 5">
    <name type="scientific">Achaetomium macrosporum</name>
    <dbReference type="NCBI Taxonomy" id="79813"/>
    <lineage>
        <taxon>Eukaryota</taxon>
        <taxon>Fungi</taxon>
        <taxon>Dikarya</taxon>
        <taxon>Ascomycota</taxon>
        <taxon>Pezizomycotina</taxon>
        <taxon>Sordariomycetes</taxon>
        <taxon>Sordariomycetidae</taxon>
        <taxon>Sordariales</taxon>
        <taxon>Chaetomiaceae</taxon>
        <taxon>Achaetomium</taxon>
    </lineage>
</organism>
<reference evidence="4" key="1">
    <citation type="journal article" date="2023" name="Mol. Phylogenet. Evol.">
        <title>Genome-scale phylogeny and comparative genomics of the fungal order Sordariales.</title>
        <authorList>
            <person name="Hensen N."/>
            <person name="Bonometti L."/>
            <person name="Westerberg I."/>
            <person name="Brannstrom I.O."/>
            <person name="Guillou S."/>
            <person name="Cros-Aarteil S."/>
            <person name="Calhoun S."/>
            <person name="Haridas S."/>
            <person name="Kuo A."/>
            <person name="Mondo S."/>
            <person name="Pangilinan J."/>
            <person name="Riley R."/>
            <person name="LaButti K."/>
            <person name="Andreopoulos B."/>
            <person name="Lipzen A."/>
            <person name="Chen C."/>
            <person name="Yan M."/>
            <person name="Daum C."/>
            <person name="Ng V."/>
            <person name="Clum A."/>
            <person name="Steindorff A."/>
            <person name="Ohm R.A."/>
            <person name="Martin F."/>
            <person name="Silar P."/>
            <person name="Natvig D.O."/>
            <person name="Lalanne C."/>
            <person name="Gautier V."/>
            <person name="Ament-Velasquez S.L."/>
            <person name="Kruys A."/>
            <person name="Hutchinson M.I."/>
            <person name="Powell A.J."/>
            <person name="Barry K."/>
            <person name="Miller A.N."/>
            <person name="Grigoriev I.V."/>
            <person name="Debuchy R."/>
            <person name="Gladieux P."/>
            <person name="Hiltunen Thoren M."/>
            <person name="Johannesson H."/>
        </authorList>
    </citation>
    <scope>NUCLEOTIDE SEQUENCE</scope>
    <source>
        <strain evidence="4">CBS 532.94</strain>
    </source>
</reference>
<feature type="domain" description="Prion-inhibition and propagation HeLo" evidence="3">
    <location>
        <begin position="8"/>
        <end position="236"/>
    </location>
</feature>
<dbReference type="Proteomes" id="UP001303760">
    <property type="component" value="Unassembled WGS sequence"/>
</dbReference>
<dbReference type="SUPFAM" id="SSF48452">
    <property type="entry name" value="TPR-like"/>
    <property type="match status" value="1"/>
</dbReference>
<gene>
    <name evidence="4" type="ORF">C8A03DRAFT_34973</name>
</gene>
<dbReference type="InterPro" id="IPR038305">
    <property type="entry name" value="HeLo_sf"/>
</dbReference>
<evidence type="ECO:0000313" key="5">
    <source>
        <dbReference type="Proteomes" id="UP001303760"/>
    </source>
</evidence>
<dbReference type="AlphaFoldDB" id="A0AAN7HD67"/>
<dbReference type="PANTHER" id="PTHR42345:SF2">
    <property type="entry name" value="HELICASE-LIKE PROTEIN"/>
    <property type="match status" value="1"/>
</dbReference>
<keyword evidence="5" id="KW-1185">Reference proteome</keyword>
<feature type="repeat" description="TPR" evidence="1">
    <location>
        <begin position="691"/>
        <end position="724"/>
    </location>
</feature>
<evidence type="ECO:0000256" key="1">
    <source>
        <dbReference type="PROSITE-ProRule" id="PRU00339"/>
    </source>
</evidence>
<dbReference type="EMBL" id="MU860156">
    <property type="protein sequence ID" value="KAK4237080.1"/>
    <property type="molecule type" value="Genomic_DNA"/>
</dbReference>
<dbReference type="PANTHER" id="PTHR42345">
    <property type="entry name" value="TPR_REGION DOMAIN-CONTAINING PROTEIN"/>
    <property type="match status" value="1"/>
</dbReference>
<feature type="region of interest" description="Disordered" evidence="2">
    <location>
        <begin position="66"/>
        <end position="90"/>
    </location>
</feature>
<dbReference type="SMART" id="SM00028">
    <property type="entry name" value="TPR"/>
    <property type="match status" value="3"/>
</dbReference>